<dbReference type="AlphaFoldDB" id="A0A1B2DMT2"/>
<keyword evidence="1" id="KW-0472">Membrane</keyword>
<sequence length="151" mass="17477">MFMILLIVQLTTFSYHQLTTRFDFYPFNGIRHYSAKERRNEALINGIVMAVPVMLTFARTPLWIGIGGLIWTLVLVGAILNWWLPYVSGVTVYKMPNNETWQQVYDRIFSKTIILLPSIKNNPRPNLEHIILHVLILSSAITAWMYVLGQP</sequence>
<protein>
    <submittedName>
        <fullName evidence="2">Uncharacterized protein</fullName>
    </submittedName>
</protein>
<accession>A0A1B2DMT2</accession>
<name>A0A1B2DMT2_9BACL</name>
<evidence type="ECO:0000313" key="2">
    <source>
        <dbReference type="EMBL" id="ANY69022.1"/>
    </source>
</evidence>
<keyword evidence="1" id="KW-0812">Transmembrane</keyword>
<dbReference type="EMBL" id="CP016808">
    <property type="protein sequence ID" value="ANY69022.1"/>
    <property type="molecule type" value="Genomic_DNA"/>
</dbReference>
<keyword evidence="1" id="KW-1133">Transmembrane helix</keyword>
<feature type="transmembrane region" description="Helical" evidence="1">
    <location>
        <begin position="42"/>
        <end position="58"/>
    </location>
</feature>
<gene>
    <name evidence="2" type="ORF">BBD42_22950</name>
</gene>
<feature type="transmembrane region" description="Helical" evidence="1">
    <location>
        <begin position="63"/>
        <end position="84"/>
    </location>
</feature>
<proteinExistence type="predicted"/>
<evidence type="ECO:0000256" key="1">
    <source>
        <dbReference type="SAM" id="Phobius"/>
    </source>
</evidence>
<reference evidence="2" key="1">
    <citation type="submission" date="2016-08" db="EMBL/GenBank/DDBJ databases">
        <title>Complete Genome Seqeunce of Paenibacillus sp. BIHB 4019 from tea rhizoplane.</title>
        <authorList>
            <person name="Thakur R."/>
            <person name="Swarnkar M.K."/>
            <person name="Gulati A."/>
        </authorList>
    </citation>
    <scope>NUCLEOTIDE SEQUENCE [LARGE SCALE GENOMIC DNA]</scope>
    <source>
        <strain evidence="2">BIHB4019</strain>
    </source>
</reference>
<dbReference type="RefSeq" id="WP_099520071.1">
    <property type="nucleotide sequence ID" value="NZ_CP016808.1"/>
</dbReference>
<feature type="transmembrane region" description="Helical" evidence="1">
    <location>
        <begin position="130"/>
        <end position="149"/>
    </location>
</feature>
<organism evidence="2">
    <name type="scientific">Paenibacillus sp. BIHB 4019</name>
    <dbReference type="NCBI Taxonomy" id="1870819"/>
    <lineage>
        <taxon>Bacteria</taxon>
        <taxon>Bacillati</taxon>
        <taxon>Bacillota</taxon>
        <taxon>Bacilli</taxon>
        <taxon>Bacillales</taxon>
        <taxon>Paenibacillaceae</taxon>
        <taxon>Paenibacillus</taxon>
    </lineage>
</organism>